<dbReference type="RefSeq" id="WP_056516415.1">
    <property type="nucleotide sequence ID" value="NZ_JAHWXT010000001.1"/>
</dbReference>
<dbReference type="EMBL" id="JAHWXT010000001">
    <property type="protein sequence ID" value="MCF0263536.1"/>
    <property type="molecule type" value="Genomic_DNA"/>
</dbReference>
<proteinExistence type="predicted"/>
<protein>
    <recommendedName>
        <fullName evidence="3">Type 1 fimbrial protein</fullName>
    </recommendedName>
</protein>
<name>A0A8X8GFH3_ACIGI</name>
<accession>A0A8X8GFH3</accession>
<evidence type="ECO:0000313" key="1">
    <source>
        <dbReference type="EMBL" id="MCF0263536.1"/>
    </source>
</evidence>
<dbReference type="AlphaFoldDB" id="A0A8X8GFH3"/>
<dbReference type="Proteomes" id="UP000887320">
    <property type="component" value="Unassembled WGS sequence"/>
</dbReference>
<sequence length="102" mass="11681">MELNKKLSFLLITFTTISSLSLATYAEEIHFQGQIVEFTCEKNSNNSNCKTIDNTIDALRKTTTIDSFNFNNLVDKKANSMAHLKIQDLESDQHKILVVDYY</sequence>
<evidence type="ECO:0000313" key="2">
    <source>
        <dbReference type="Proteomes" id="UP000887320"/>
    </source>
</evidence>
<evidence type="ECO:0008006" key="3">
    <source>
        <dbReference type="Google" id="ProtNLM"/>
    </source>
</evidence>
<organism evidence="1 2">
    <name type="scientific">Acinetobacter guillouiae</name>
    <name type="common">Acinetobacter genomosp. 11</name>
    <dbReference type="NCBI Taxonomy" id="106649"/>
    <lineage>
        <taxon>Bacteria</taxon>
        <taxon>Pseudomonadati</taxon>
        <taxon>Pseudomonadota</taxon>
        <taxon>Gammaproteobacteria</taxon>
        <taxon>Moraxellales</taxon>
        <taxon>Moraxellaceae</taxon>
        <taxon>Acinetobacter</taxon>
    </lineage>
</organism>
<comment type="caution">
    <text evidence="1">The sequence shown here is derived from an EMBL/GenBank/DDBJ whole genome shotgun (WGS) entry which is preliminary data.</text>
</comment>
<reference evidence="1" key="1">
    <citation type="submission" date="2021-07" db="EMBL/GenBank/DDBJ databases">
        <authorList>
            <person name="Fernandez M."/>
            <person name="Pereira P."/>
            <person name="Torres Tejerizo G.A."/>
            <person name="Gonzalez P."/>
            <person name="Agostini E."/>
        </authorList>
    </citation>
    <scope>NUCLEOTIDE SEQUENCE</scope>
    <source>
        <strain evidence="1">SFC 500-1A</strain>
    </source>
</reference>
<gene>
    <name evidence="1" type="ORF">KW868_03530</name>
</gene>